<gene>
    <name evidence="1" type="ORF">N0V91_000292</name>
</gene>
<evidence type="ECO:0000313" key="2">
    <source>
        <dbReference type="Proteomes" id="UP001140510"/>
    </source>
</evidence>
<dbReference type="Proteomes" id="UP001140510">
    <property type="component" value="Unassembled WGS sequence"/>
</dbReference>
<dbReference type="OrthoDB" id="5428863at2759"/>
<organism evidence="1 2">
    <name type="scientific">Didymella pomorum</name>
    <dbReference type="NCBI Taxonomy" id="749634"/>
    <lineage>
        <taxon>Eukaryota</taxon>
        <taxon>Fungi</taxon>
        <taxon>Dikarya</taxon>
        <taxon>Ascomycota</taxon>
        <taxon>Pezizomycotina</taxon>
        <taxon>Dothideomycetes</taxon>
        <taxon>Pleosporomycetidae</taxon>
        <taxon>Pleosporales</taxon>
        <taxon>Pleosporineae</taxon>
        <taxon>Didymellaceae</taxon>
        <taxon>Didymella</taxon>
    </lineage>
</organism>
<accession>A0A9W8ZQL7</accession>
<reference evidence="1" key="1">
    <citation type="submission" date="2022-10" db="EMBL/GenBank/DDBJ databases">
        <title>Tapping the CABI collections for fungal endophytes: first genome assemblies for Collariella, Neodidymelliopsis, Ascochyta clinopodiicola, Didymella pomorum, Didymosphaeria variabile, Neocosmospora piperis and Neocucurbitaria cava.</title>
        <authorList>
            <person name="Hill R."/>
        </authorList>
    </citation>
    <scope>NUCLEOTIDE SEQUENCE</scope>
    <source>
        <strain evidence="1">IMI 355091</strain>
    </source>
</reference>
<sequence length="223" mass="25064">MAPLKPVAEYKLAVFSSEQPRFNGFYACEEDFTSITDCVLLCTAPVIRAKFSDVPRPLPDSELIITTIRNRNKTTKASFVLPTATLFSYTSSDTRYCLMAISKAHVADKARMEEWFLHQFIMPKTPTPPLVSQETALDRTQVEAHANLEEHAGSEKGKTSISYSSDHVPPASEEWLSDLQTYYNVLWIEIDPKTNIATRKALGMIKKDEWDALGAETKTIRLG</sequence>
<dbReference type="EMBL" id="JAPEVA010000001">
    <property type="protein sequence ID" value="KAJ4413317.1"/>
    <property type="molecule type" value="Genomic_DNA"/>
</dbReference>
<proteinExistence type="predicted"/>
<name>A0A9W8ZQL7_9PLEO</name>
<evidence type="ECO:0000313" key="1">
    <source>
        <dbReference type="EMBL" id="KAJ4413317.1"/>
    </source>
</evidence>
<protein>
    <submittedName>
        <fullName evidence="1">Uncharacterized protein</fullName>
    </submittedName>
</protein>
<keyword evidence="2" id="KW-1185">Reference proteome</keyword>
<comment type="caution">
    <text evidence="1">The sequence shown here is derived from an EMBL/GenBank/DDBJ whole genome shotgun (WGS) entry which is preliminary data.</text>
</comment>
<dbReference type="AlphaFoldDB" id="A0A9W8ZQL7"/>